<evidence type="ECO:0000259" key="5">
    <source>
        <dbReference type="PROSITE" id="PS50893"/>
    </source>
</evidence>
<feature type="region of interest" description="Disordered" evidence="4">
    <location>
        <begin position="254"/>
        <end position="353"/>
    </location>
</feature>
<dbReference type="GO" id="GO:0005886">
    <property type="term" value="C:plasma membrane"/>
    <property type="evidence" value="ECO:0007669"/>
    <property type="project" value="TreeGrafter"/>
</dbReference>
<evidence type="ECO:0000256" key="4">
    <source>
        <dbReference type="SAM" id="MobiDB-lite"/>
    </source>
</evidence>
<dbReference type="AlphaFoldDB" id="A0A947CU41"/>
<dbReference type="GO" id="GO:0098796">
    <property type="term" value="C:membrane protein complex"/>
    <property type="evidence" value="ECO:0007669"/>
    <property type="project" value="UniProtKB-ARBA"/>
</dbReference>
<evidence type="ECO:0000256" key="3">
    <source>
        <dbReference type="ARBA" id="ARBA00022840"/>
    </source>
</evidence>
<feature type="compositionally biased region" description="Basic and acidic residues" evidence="4">
    <location>
        <begin position="286"/>
        <end position="298"/>
    </location>
</feature>
<dbReference type="PANTHER" id="PTHR24220">
    <property type="entry name" value="IMPORT ATP-BINDING PROTEIN"/>
    <property type="match status" value="1"/>
</dbReference>
<evidence type="ECO:0000256" key="2">
    <source>
        <dbReference type="ARBA" id="ARBA00022741"/>
    </source>
</evidence>
<evidence type="ECO:0000256" key="1">
    <source>
        <dbReference type="ARBA" id="ARBA00022448"/>
    </source>
</evidence>
<sequence>MIVLEGVVKIFKSDDIEVTALQGVDLTVPRGALMAIIGKSGSGKSTLLNILGGLDVPSAGRVRVAGRDLHRLTPKQLGDYRLRTVGFVWQNGARNLLPYLTVLENVLIPMRLLGRPDREYAAFLLERVGLGDRLMALPGSLSGGEQQRVAIAVALANRPPVLLADEPTGALDSRTARTVLELFRDLNRTLGTTIVIVTHDRTVAAAVDRVVMMHDGLIAGEFLRADGQAVSGEAAPDGAKSGGADDYDAAGTSEAVTWKADPSDKEAGRAGLADASAQTAPGGGGRRVDGREGEKAGSRTEPGTATDRTGIAETVGLGPLEKPGERSARSTESADPSVSNRPAGHRISAGSAGLTGSHRSYAIIDTAGRLRLPEEDLEALGFGRLAVVERTDGGLFIRPAGVGSFEAAAVPKTNEKPTQSPVEEVDR</sequence>
<comment type="caution">
    <text evidence="6">The sequence shown here is derived from an EMBL/GenBank/DDBJ whole genome shotgun (WGS) entry which is preliminary data.</text>
</comment>
<dbReference type="InterPro" id="IPR015854">
    <property type="entry name" value="ABC_transpr_LolD-like"/>
</dbReference>
<dbReference type="GO" id="GO:0005524">
    <property type="term" value="F:ATP binding"/>
    <property type="evidence" value="ECO:0007669"/>
    <property type="project" value="UniProtKB-KW"/>
</dbReference>
<dbReference type="GO" id="GO:0016887">
    <property type="term" value="F:ATP hydrolysis activity"/>
    <property type="evidence" value="ECO:0007669"/>
    <property type="project" value="InterPro"/>
</dbReference>
<dbReference type="PROSITE" id="PS00211">
    <property type="entry name" value="ABC_TRANSPORTER_1"/>
    <property type="match status" value="1"/>
</dbReference>
<proteinExistence type="predicted"/>
<dbReference type="SUPFAM" id="SSF52540">
    <property type="entry name" value="P-loop containing nucleoside triphosphate hydrolases"/>
    <property type="match status" value="1"/>
</dbReference>
<feature type="region of interest" description="Disordered" evidence="4">
    <location>
        <begin position="408"/>
        <end position="427"/>
    </location>
</feature>
<dbReference type="Proteomes" id="UP000748108">
    <property type="component" value="Unassembled WGS sequence"/>
</dbReference>
<dbReference type="InterPro" id="IPR003439">
    <property type="entry name" value="ABC_transporter-like_ATP-bd"/>
</dbReference>
<dbReference type="SMART" id="SM00382">
    <property type="entry name" value="AAA"/>
    <property type="match status" value="1"/>
</dbReference>
<dbReference type="PANTHER" id="PTHR24220:SF685">
    <property type="entry name" value="ABC TRANSPORTER RELATED"/>
    <property type="match status" value="1"/>
</dbReference>
<feature type="domain" description="ABC transporter" evidence="5">
    <location>
        <begin position="2"/>
        <end position="240"/>
    </location>
</feature>
<dbReference type="GO" id="GO:0022857">
    <property type="term" value="F:transmembrane transporter activity"/>
    <property type="evidence" value="ECO:0007669"/>
    <property type="project" value="TreeGrafter"/>
</dbReference>
<keyword evidence="3 6" id="KW-0067">ATP-binding</keyword>
<name>A0A947CU41_HYDSH</name>
<reference evidence="6" key="1">
    <citation type="journal article" date="2021" name="Microbiology">
        <title>Metagenomic Analysis of the Microbial Community in the Underground Coal Fire Area (Kemerovo Region, Russia) Revealed Predominance of Thermophilic Members of the Phyla Deinococcus-thermus, Aquificae, and Firmicutes.</title>
        <authorList>
            <person name="Kadnikov V."/>
            <person name="Mardanov A.V."/>
            <person name="Beletsky A.V."/>
            <person name="Karnachuk O.V."/>
            <person name="Ravin N.V."/>
        </authorList>
    </citation>
    <scope>NUCLEOTIDE SEQUENCE</scope>
    <source>
        <strain evidence="6">RBS10-49</strain>
    </source>
</reference>
<dbReference type="InterPro" id="IPR027417">
    <property type="entry name" value="P-loop_NTPase"/>
</dbReference>
<organism evidence="6 7">
    <name type="scientific">Hydrogenibacillus schlegelii</name>
    <name type="common">Bacillus schlegelii</name>
    <dbReference type="NCBI Taxonomy" id="1484"/>
    <lineage>
        <taxon>Bacteria</taxon>
        <taxon>Bacillati</taxon>
        <taxon>Bacillota</taxon>
        <taxon>Bacilli</taxon>
        <taxon>Bacillales</taxon>
        <taxon>Bacillales Family X. Incertae Sedis</taxon>
        <taxon>Hydrogenibacillus</taxon>
    </lineage>
</organism>
<dbReference type="InterPro" id="IPR017911">
    <property type="entry name" value="MacB-like_ATP-bd"/>
</dbReference>
<dbReference type="InterPro" id="IPR017871">
    <property type="entry name" value="ABC_transporter-like_CS"/>
</dbReference>
<accession>A0A947CU41</accession>
<dbReference type="EMBL" id="JAHHQF010000003">
    <property type="protein sequence ID" value="MBT9281074.1"/>
    <property type="molecule type" value="Genomic_DNA"/>
</dbReference>
<evidence type="ECO:0000313" key="6">
    <source>
        <dbReference type="EMBL" id="MBT9281074.1"/>
    </source>
</evidence>
<dbReference type="FunFam" id="3.40.50.300:FF:000032">
    <property type="entry name" value="Export ABC transporter ATP-binding protein"/>
    <property type="match status" value="1"/>
</dbReference>
<protein>
    <submittedName>
        <fullName evidence="6">ABC transporter ATP-binding protein</fullName>
    </submittedName>
</protein>
<dbReference type="CDD" id="cd03255">
    <property type="entry name" value="ABC_MJ0796_LolCDE_FtsE"/>
    <property type="match status" value="1"/>
</dbReference>
<dbReference type="Pfam" id="PF00005">
    <property type="entry name" value="ABC_tran"/>
    <property type="match status" value="1"/>
</dbReference>
<keyword evidence="2" id="KW-0547">Nucleotide-binding</keyword>
<feature type="compositionally biased region" description="Polar residues" evidence="4">
    <location>
        <begin position="330"/>
        <end position="340"/>
    </location>
</feature>
<keyword evidence="1" id="KW-0813">Transport</keyword>
<evidence type="ECO:0000313" key="7">
    <source>
        <dbReference type="Proteomes" id="UP000748108"/>
    </source>
</evidence>
<dbReference type="InterPro" id="IPR003593">
    <property type="entry name" value="AAA+_ATPase"/>
</dbReference>
<gene>
    <name evidence="6" type="ORF">KM312_00115</name>
</gene>
<dbReference type="Gene3D" id="3.40.50.300">
    <property type="entry name" value="P-loop containing nucleotide triphosphate hydrolases"/>
    <property type="match status" value="1"/>
</dbReference>
<dbReference type="PROSITE" id="PS50893">
    <property type="entry name" value="ABC_TRANSPORTER_2"/>
    <property type="match status" value="1"/>
</dbReference>